<sequence length="272" mass="27427">MMLQVAVTGPAKPVNSAPAYRRAALVLGAVIGAHLVLLALALSARDTIVERPVEPRTITAVLLSPEPEPVKPAREIAPEVARPTSVLPAPAVPAAAVPPPVAHPAARVKPAPQPRPPVPRSAATPVPSPPSASAAPSATPPAAQQAATAPAAPATPAAPTPAPSATATAAAANPAAASTEPRNVPHIDCSIPKPDYPDISQRRGEHGTAVVRFVVGVSGRIETAQLQQSSGSTRLDDAALAAVHAGSCQPYRDNGTPVRAAYAQSFVFGLSE</sequence>
<feature type="compositionally biased region" description="Low complexity" evidence="10">
    <location>
        <begin position="163"/>
        <end position="179"/>
    </location>
</feature>
<dbReference type="RefSeq" id="WP_230513290.1">
    <property type="nucleotide sequence ID" value="NZ_JAJITD010000023.1"/>
</dbReference>
<keyword evidence="3" id="KW-0813">Transport</keyword>
<evidence type="ECO:0000313" key="12">
    <source>
        <dbReference type="EMBL" id="MCC8397012.1"/>
    </source>
</evidence>
<dbReference type="PROSITE" id="PS52015">
    <property type="entry name" value="TONB_CTD"/>
    <property type="match status" value="1"/>
</dbReference>
<evidence type="ECO:0000256" key="7">
    <source>
        <dbReference type="ARBA" id="ARBA00022927"/>
    </source>
</evidence>
<dbReference type="InterPro" id="IPR037682">
    <property type="entry name" value="TonB_C"/>
</dbReference>
<feature type="compositionally biased region" description="Low complexity" evidence="10">
    <location>
        <begin position="120"/>
        <end position="155"/>
    </location>
</feature>
<evidence type="ECO:0000256" key="4">
    <source>
        <dbReference type="ARBA" id="ARBA00022475"/>
    </source>
</evidence>
<keyword evidence="7" id="KW-0653">Protein transport</keyword>
<dbReference type="PANTHER" id="PTHR33446">
    <property type="entry name" value="PROTEIN TONB-RELATED"/>
    <property type="match status" value="1"/>
</dbReference>
<evidence type="ECO:0000256" key="2">
    <source>
        <dbReference type="ARBA" id="ARBA00006555"/>
    </source>
</evidence>
<gene>
    <name evidence="12" type="ORF">LJ656_31020</name>
</gene>
<proteinExistence type="inferred from homology"/>
<organism evidence="12 13">
    <name type="scientific">Paraburkholderia sejongensis</name>
    <dbReference type="NCBI Taxonomy" id="2886946"/>
    <lineage>
        <taxon>Bacteria</taxon>
        <taxon>Pseudomonadati</taxon>
        <taxon>Pseudomonadota</taxon>
        <taxon>Betaproteobacteria</taxon>
        <taxon>Burkholderiales</taxon>
        <taxon>Burkholderiaceae</taxon>
        <taxon>Paraburkholderia</taxon>
    </lineage>
</organism>
<reference evidence="12 13" key="1">
    <citation type="submission" date="2021-11" db="EMBL/GenBank/DDBJ databases">
        <authorList>
            <person name="Oh E.-T."/>
            <person name="Kim S.-B."/>
        </authorList>
    </citation>
    <scope>NUCLEOTIDE SEQUENCE [LARGE SCALE GENOMIC DNA]</scope>
    <source>
        <strain evidence="12 13">MMS20-SJTR3</strain>
    </source>
</reference>
<dbReference type="InterPro" id="IPR051045">
    <property type="entry name" value="TonB-dependent_transducer"/>
</dbReference>
<protein>
    <submittedName>
        <fullName evidence="12">Energy transducer TonB</fullName>
    </submittedName>
</protein>
<comment type="caution">
    <text evidence="12">The sequence shown here is derived from an EMBL/GenBank/DDBJ whole genome shotgun (WGS) entry which is preliminary data.</text>
</comment>
<accession>A0ABS8K4C5</accession>
<dbReference type="NCBIfam" id="TIGR01352">
    <property type="entry name" value="tonB_Cterm"/>
    <property type="match status" value="1"/>
</dbReference>
<feature type="domain" description="TonB C-terminal" evidence="11">
    <location>
        <begin position="181"/>
        <end position="272"/>
    </location>
</feature>
<dbReference type="PANTHER" id="PTHR33446:SF2">
    <property type="entry name" value="PROTEIN TONB"/>
    <property type="match status" value="1"/>
</dbReference>
<evidence type="ECO:0000259" key="11">
    <source>
        <dbReference type="PROSITE" id="PS52015"/>
    </source>
</evidence>
<dbReference type="Proteomes" id="UP001431019">
    <property type="component" value="Unassembled WGS sequence"/>
</dbReference>
<dbReference type="Gene3D" id="3.30.1150.10">
    <property type="match status" value="1"/>
</dbReference>
<keyword evidence="5" id="KW-0997">Cell inner membrane</keyword>
<evidence type="ECO:0000256" key="6">
    <source>
        <dbReference type="ARBA" id="ARBA00022692"/>
    </source>
</evidence>
<evidence type="ECO:0000256" key="5">
    <source>
        <dbReference type="ARBA" id="ARBA00022519"/>
    </source>
</evidence>
<comment type="subcellular location">
    <subcellularLocation>
        <location evidence="1">Cell inner membrane</location>
        <topology evidence="1">Single-pass membrane protein</topology>
        <orientation evidence="1">Periplasmic side</orientation>
    </subcellularLocation>
</comment>
<dbReference type="InterPro" id="IPR006260">
    <property type="entry name" value="TonB/TolA_C"/>
</dbReference>
<evidence type="ECO:0000256" key="3">
    <source>
        <dbReference type="ARBA" id="ARBA00022448"/>
    </source>
</evidence>
<keyword evidence="6" id="KW-0812">Transmembrane</keyword>
<keyword evidence="4" id="KW-1003">Cell membrane</keyword>
<dbReference type="SUPFAM" id="SSF74653">
    <property type="entry name" value="TolA/TonB C-terminal domain"/>
    <property type="match status" value="1"/>
</dbReference>
<name>A0ABS8K4C5_9BURK</name>
<keyword evidence="9" id="KW-0472">Membrane</keyword>
<evidence type="ECO:0000256" key="9">
    <source>
        <dbReference type="ARBA" id="ARBA00023136"/>
    </source>
</evidence>
<dbReference type="EMBL" id="JAJITD010000023">
    <property type="protein sequence ID" value="MCC8397012.1"/>
    <property type="molecule type" value="Genomic_DNA"/>
</dbReference>
<evidence type="ECO:0000256" key="10">
    <source>
        <dbReference type="SAM" id="MobiDB-lite"/>
    </source>
</evidence>
<keyword evidence="8" id="KW-1133">Transmembrane helix</keyword>
<evidence type="ECO:0000313" key="13">
    <source>
        <dbReference type="Proteomes" id="UP001431019"/>
    </source>
</evidence>
<keyword evidence="13" id="KW-1185">Reference proteome</keyword>
<comment type="similarity">
    <text evidence="2">Belongs to the TonB family.</text>
</comment>
<dbReference type="Pfam" id="PF03544">
    <property type="entry name" value="TonB_C"/>
    <property type="match status" value="1"/>
</dbReference>
<feature type="region of interest" description="Disordered" evidence="10">
    <location>
        <begin position="101"/>
        <end position="190"/>
    </location>
</feature>
<evidence type="ECO:0000256" key="8">
    <source>
        <dbReference type="ARBA" id="ARBA00022989"/>
    </source>
</evidence>
<evidence type="ECO:0000256" key="1">
    <source>
        <dbReference type="ARBA" id="ARBA00004383"/>
    </source>
</evidence>